<protein>
    <recommendedName>
        <fullName evidence="3">DUF4878 domain-containing protein</fullName>
    </recommendedName>
</protein>
<dbReference type="PROSITE" id="PS51257">
    <property type="entry name" value="PROKAR_LIPOPROTEIN"/>
    <property type="match status" value="1"/>
</dbReference>
<organism evidence="1 2">
    <name type="scientific">Anaerospora hongkongensis</name>
    <dbReference type="NCBI Taxonomy" id="244830"/>
    <lineage>
        <taxon>Bacteria</taxon>
        <taxon>Bacillati</taxon>
        <taxon>Bacillota</taxon>
        <taxon>Negativicutes</taxon>
        <taxon>Selenomonadales</taxon>
        <taxon>Sporomusaceae</taxon>
        <taxon>Anaerospora</taxon>
    </lineage>
</organism>
<dbReference type="AlphaFoldDB" id="A0A4R1Q9S3"/>
<comment type="caution">
    <text evidence="1">The sequence shown here is derived from an EMBL/GenBank/DDBJ whole genome shotgun (WGS) entry which is preliminary data.</text>
</comment>
<gene>
    <name evidence="1" type="ORF">EV210_102342</name>
</gene>
<sequence>MFKKKTTMVAVVAMITLLTVIAGCGGGGGKRITGLSPDGVVKTFVNAAKDGKLNEAGLYVSPTSASDPKAIAEFISGDDLKVLKKSNVAAVKVVAQSGDYAAVVVTLQQENTFNVTVKPVGLERIKGEWYIVAFDQIYQNAKYGVLAQLLRSI</sequence>
<keyword evidence="2" id="KW-1185">Reference proteome</keyword>
<reference evidence="1 2" key="1">
    <citation type="submission" date="2019-03" db="EMBL/GenBank/DDBJ databases">
        <title>Genomic Encyclopedia of Type Strains, Phase IV (KMG-IV): sequencing the most valuable type-strain genomes for metagenomic binning, comparative biology and taxonomic classification.</title>
        <authorList>
            <person name="Goeker M."/>
        </authorList>
    </citation>
    <scope>NUCLEOTIDE SEQUENCE [LARGE SCALE GENOMIC DNA]</scope>
    <source>
        <strain evidence="1 2">DSM 15969</strain>
    </source>
</reference>
<dbReference type="Proteomes" id="UP000295063">
    <property type="component" value="Unassembled WGS sequence"/>
</dbReference>
<evidence type="ECO:0000313" key="1">
    <source>
        <dbReference type="EMBL" id="TCL39426.1"/>
    </source>
</evidence>
<evidence type="ECO:0000313" key="2">
    <source>
        <dbReference type="Proteomes" id="UP000295063"/>
    </source>
</evidence>
<proteinExistence type="predicted"/>
<accession>A0A4R1Q9S3</accession>
<evidence type="ECO:0008006" key="3">
    <source>
        <dbReference type="Google" id="ProtNLM"/>
    </source>
</evidence>
<dbReference type="EMBL" id="SLUI01000002">
    <property type="protein sequence ID" value="TCL39426.1"/>
    <property type="molecule type" value="Genomic_DNA"/>
</dbReference>
<name>A0A4R1Q9S3_9FIRM</name>
<dbReference type="OrthoDB" id="1681921at2"/>
<dbReference type="RefSeq" id="WP_132075938.1">
    <property type="nucleotide sequence ID" value="NZ_DAIMLW010000095.1"/>
</dbReference>